<dbReference type="PROSITE" id="PS00198">
    <property type="entry name" value="4FE4S_FER_1"/>
    <property type="match status" value="4"/>
</dbReference>
<dbReference type="PANTHER" id="PTHR43687:SF4">
    <property type="entry name" value="BLR5484 PROTEIN"/>
    <property type="match status" value="1"/>
</dbReference>
<evidence type="ECO:0000256" key="4">
    <source>
        <dbReference type="ARBA" id="ARBA00023014"/>
    </source>
</evidence>
<dbReference type="PANTHER" id="PTHR43687">
    <property type="entry name" value="ADENYLYLSULFATE REDUCTASE, BETA SUBUNIT"/>
    <property type="match status" value="1"/>
</dbReference>
<dbReference type="InterPro" id="IPR050572">
    <property type="entry name" value="Fe-S_Ferredoxin"/>
</dbReference>
<evidence type="ECO:0000256" key="2">
    <source>
        <dbReference type="ARBA" id="ARBA00022723"/>
    </source>
</evidence>
<protein>
    <submittedName>
        <fullName evidence="6">4Fe-4S binding protein</fullName>
    </submittedName>
</protein>
<gene>
    <name evidence="6" type="ORF">AACH00_03825</name>
</gene>
<accession>A0ABU9C0X5</accession>
<name>A0ABU9C0X5_9BURK</name>
<sequence length="724" mass="77451">MKTLICDCNRTLPLNAPALSQALAKTPGADTDGLDTVHSLLCRREAGSFQRAAKSGDDVLVACTQESRLFLDLNAATEGTQPVTERPIRFVNLRETGGWSKDGAQATPKLAALIAAAQLPDPTPVVTVPYRSSGRTLVIGSADDAVRMATLLADKLDVTLLLDGPGGALPQRRDWPVHTGQLTRLTGWLGQFEAHWSAGNPIDAELCTRCNACIDVCPEGAIDFSYQVDLARCNSHRACVQVCEVAGAIDFNRSATTITEAFDLVLDLREAPAFSQHQPPQGYFHPGRDERRRMDAVLQLREMVGEFDKPKFFHYTHKLCAHSRNEQIGCSACIDVCSTSAIRSNASLKGVSKQVIAQGGGGGIIVEPHLCVGCGACTTVCPSGALAYATPDTVDMGKRLRTLVGAYQRASGKHAALLVHSQGAGTRLIDELGRAARTQADVHGVPARVLPMAVWHTASMGLDLWLSAIAMGASQIMVLLTDEEAPEYRQALTEQMAVAQAILHALGFEGKHLHLLEARDARDLASLDAALRCAPAATVAQPLAMATQANKRATLDMALDHLLSQAPTKPEAIALPKAGSPFGSLQVNTDRCTLCLACVGACPEGALADNTEKPQLRFIEKNCVQCGLCVSTCPETAITLEPRLWLADEGKARKSARVLHEAAPFACIRCAKPFGTLKAIENMLGKLAGHPAFQGAAADRLKMCNDCRVVDMFSDQQQTHITKL</sequence>
<dbReference type="Gene3D" id="3.30.70.20">
    <property type="match status" value="4"/>
</dbReference>
<organism evidence="6 7">
    <name type="scientific">Ideonella margarita</name>
    <dbReference type="NCBI Taxonomy" id="2984191"/>
    <lineage>
        <taxon>Bacteria</taxon>
        <taxon>Pseudomonadati</taxon>
        <taxon>Pseudomonadota</taxon>
        <taxon>Betaproteobacteria</taxon>
        <taxon>Burkholderiales</taxon>
        <taxon>Sphaerotilaceae</taxon>
        <taxon>Ideonella</taxon>
    </lineage>
</organism>
<dbReference type="Pfam" id="PF13237">
    <property type="entry name" value="Fer4_10"/>
    <property type="match status" value="1"/>
</dbReference>
<proteinExistence type="predicted"/>
<keyword evidence="2" id="KW-0479">Metal-binding</keyword>
<dbReference type="InterPro" id="IPR017896">
    <property type="entry name" value="4Fe4S_Fe-S-bd"/>
</dbReference>
<evidence type="ECO:0000313" key="7">
    <source>
        <dbReference type="Proteomes" id="UP001379945"/>
    </source>
</evidence>
<dbReference type="EMBL" id="JBBUTI010000002">
    <property type="protein sequence ID" value="MEK8045473.1"/>
    <property type="molecule type" value="Genomic_DNA"/>
</dbReference>
<keyword evidence="7" id="KW-1185">Reference proteome</keyword>
<keyword evidence="4" id="KW-0411">Iron-sulfur</keyword>
<dbReference type="RefSeq" id="WP_341397656.1">
    <property type="nucleotide sequence ID" value="NZ_JBBUTI010000002.1"/>
</dbReference>
<dbReference type="PROSITE" id="PS51379">
    <property type="entry name" value="4FE4S_FER_2"/>
    <property type="match status" value="4"/>
</dbReference>
<comment type="caution">
    <text evidence="6">The sequence shown here is derived from an EMBL/GenBank/DDBJ whole genome shotgun (WGS) entry which is preliminary data.</text>
</comment>
<dbReference type="InterPro" id="IPR017900">
    <property type="entry name" value="4Fe4S_Fe_S_CS"/>
</dbReference>
<evidence type="ECO:0000259" key="5">
    <source>
        <dbReference type="PROSITE" id="PS51379"/>
    </source>
</evidence>
<evidence type="ECO:0000256" key="1">
    <source>
        <dbReference type="ARBA" id="ARBA00022485"/>
    </source>
</evidence>
<keyword evidence="1" id="KW-0004">4Fe-4S</keyword>
<feature type="domain" description="4Fe-4S ferredoxin-type" evidence="5">
    <location>
        <begin position="198"/>
        <end position="227"/>
    </location>
</feature>
<feature type="domain" description="4Fe-4S ferredoxin-type" evidence="5">
    <location>
        <begin position="362"/>
        <end position="391"/>
    </location>
</feature>
<dbReference type="Pfam" id="PF00037">
    <property type="entry name" value="Fer4"/>
    <property type="match status" value="1"/>
</dbReference>
<feature type="domain" description="4Fe-4S ferredoxin-type" evidence="5">
    <location>
        <begin position="614"/>
        <end position="643"/>
    </location>
</feature>
<keyword evidence="3" id="KW-0408">Iron</keyword>
<feature type="domain" description="4Fe-4S ferredoxin-type" evidence="5">
    <location>
        <begin position="583"/>
        <end position="612"/>
    </location>
</feature>
<reference evidence="6 7" key="1">
    <citation type="submission" date="2024-04" db="EMBL/GenBank/DDBJ databases">
        <title>Novel species of the genus Ideonella isolated from streams.</title>
        <authorList>
            <person name="Lu H."/>
        </authorList>
    </citation>
    <scope>NUCLEOTIDE SEQUENCE [LARGE SCALE GENOMIC DNA]</scope>
    <source>
        <strain evidence="6 7">LYT19W</strain>
    </source>
</reference>
<dbReference type="Pfam" id="PF12838">
    <property type="entry name" value="Fer4_7"/>
    <property type="match status" value="1"/>
</dbReference>
<dbReference type="SUPFAM" id="SSF54862">
    <property type="entry name" value="4Fe-4S ferredoxins"/>
    <property type="match status" value="1"/>
</dbReference>
<dbReference type="Proteomes" id="UP001379945">
    <property type="component" value="Unassembled WGS sequence"/>
</dbReference>
<evidence type="ECO:0000313" key="6">
    <source>
        <dbReference type="EMBL" id="MEK8045473.1"/>
    </source>
</evidence>
<evidence type="ECO:0000256" key="3">
    <source>
        <dbReference type="ARBA" id="ARBA00023004"/>
    </source>
</evidence>